<name>A0A7G8BNF0_9BACT</name>
<feature type="transmembrane region" description="Helical" evidence="7">
    <location>
        <begin position="85"/>
        <end position="102"/>
    </location>
</feature>
<keyword evidence="3" id="KW-0813">Transport</keyword>
<evidence type="ECO:0000256" key="6">
    <source>
        <dbReference type="ARBA" id="ARBA00023136"/>
    </source>
</evidence>
<evidence type="ECO:0000256" key="5">
    <source>
        <dbReference type="ARBA" id="ARBA00022989"/>
    </source>
</evidence>
<dbReference type="PANTHER" id="PTHR23514">
    <property type="entry name" value="BYPASS OF STOP CODON PROTEIN 6"/>
    <property type="match status" value="1"/>
</dbReference>
<dbReference type="AlphaFoldDB" id="A0A7G8BNF0"/>
<dbReference type="GO" id="GO:0016020">
    <property type="term" value="C:membrane"/>
    <property type="evidence" value="ECO:0007669"/>
    <property type="project" value="TreeGrafter"/>
</dbReference>
<evidence type="ECO:0000256" key="2">
    <source>
        <dbReference type="ARBA" id="ARBA00008335"/>
    </source>
</evidence>
<dbReference type="Gene3D" id="1.20.1250.20">
    <property type="entry name" value="MFS general substrate transporter like domains"/>
    <property type="match status" value="2"/>
</dbReference>
<dbReference type="Proteomes" id="UP000515312">
    <property type="component" value="Chromosome"/>
</dbReference>
<dbReference type="GO" id="GO:0022857">
    <property type="term" value="F:transmembrane transporter activity"/>
    <property type="evidence" value="ECO:0007669"/>
    <property type="project" value="InterPro"/>
</dbReference>
<evidence type="ECO:0000256" key="3">
    <source>
        <dbReference type="ARBA" id="ARBA00022448"/>
    </source>
</evidence>
<feature type="transmembrane region" description="Helical" evidence="7">
    <location>
        <begin position="61"/>
        <end position="78"/>
    </location>
</feature>
<organism evidence="8 9">
    <name type="scientific">Alloacidobacterium dinghuense</name>
    <dbReference type="NCBI Taxonomy" id="2763107"/>
    <lineage>
        <taxon>Bacteria</taxon>
        <taxon>Pseudomonadati</taxon>
        <taxon>Acidobacteriota</taxon>
        <taxon>Terriglobia</taxon>
        <taxon>Terriglobales</taxon>
        <taxon>Acidobacteriaceae</taxon>
        <taxon>Alloacidobacterium</taxon>
    </lineage>
</organism>
<dbReference type="Pfam" id="PF07690">
    <property type="entry name" value="MFS_1"/>
    <property type="match status" value="1"/>
</dbReference>
<dbReference type="SUPFAM" id="SSF103473">
    <property type="entry name" value="MFS general substrate transporter"/>
    <property type="match status" value="1"/>
</dbReference>
<feature type="transmembrane region" description="Helical" evidence="7">
    <location>
        <begin position="172"/>
        <end position="191"/>
    </location>
</feature>
<keyword evidence="4 7" id="KW-0812">Transmembrane</keyword>
<dbReference type="KEGG" id="adin:H7849_09285"/>
<keyword evidence="6 7" id="KW-0472">Membrane</keyword>
<dbReference type="GO" id="GO:0012505">
    <property type="term" value="C:endomembrane system"/>
    <property type="evidence" value="ECO:0007669"/>
    <property type="project" value="UniProtKB-SubCell"/>
</dbReference>
<evidence type="ECO:0000256" key="1">
    <source>
        <dbReference type="ARBA" id="ARBA00004127"/>
    </source>
</evidence>
<comment type="similarity">
    <text evidence="2">Belongs to the major facilitator superfamily.</text>
</comment>
<protein>
    <submittedName>
        <fullName evidence="8">MFS transporter</fullName>
    </submittedName>
</protein>
<feature type="transmembrane region" description="Helical" evidence="7">
    <location>
        <begin position="27"/>
        <end position="49"/>
    </location>
</feature>
<evidence type="ECO:0000313" key="9">
    <source>
        <dbReference type="Proteomes" id="UP000515312"/>
    </source>
</evidence>
<dbReference type="InterPro" id="IPR036259">
    <property type="entry name" value="MFS_trans_sf"/>
</dbReference>
<proteinExistence type="inferred from homology"/>
<feature type="transmembrane region" description="Helical" evidence="7">
    <location>
        <begin position="211"/>
        <end position="236"/>
    </location>
</feature>
<dbReference type="InterPro" id="IPR011701">
    <property type="entry name" value="MFS"/>
</dbReference>
<evidence type="ECO:0000256" key="7">
    <source>
        <dbReference type="SAM" id="Phobius"/>
    </source>
</evidence>
<feature type="transmembrane region" description="Helical" evidence="7">
    <location>
        <begin position="248"/>
        <end position="268"/>
    </location>
</feature>
<evidence type="ECO:0000256" key="4">
    <source>
        <dbReference type="ARBA" id="ARBA00022692"/>
    </source>
</evidence>
<accession>A0A7G8BNF0</accession>
<feature type="transmembrane region" description="Helical" evidence="7">
    <location>
        <begin position="280"/>
        <end position="299"/>
    </location>
</feature>
<feature type="transmembrane region" description="Helical" evidence="7">
    <location>
        <begin position="305"/>
        <end position="326"/>
    </location>
</feature>
<feature type="transmembrane region" description="Helical" evidence="7">
    <location>
        <begin position="142"/>
        <end position="160"/>
    </location>
</feature>
<keyword evidence="9" id="KW-1185">Reference proteome</keyword>
<reference evidence="8 9" key="1">
    <citation type="submission" date="2020-08" db="EMBL/GenBank/DDBJ databases">
        <title>Edaphobacter telluris sp. nov. and Acidobacterium dinghuensis sp. nov., two acidobacteria isolated from forest soil.</title>
        <authorList>
            <person name="Fu J."/>
            <person name="Qiu L."/>
        </authorList>
    </citation>
    <scope>NUCLEOTIDE SEQUENCE [LARGE SCALE GENOMIC DNA]</scope>
    <source>
        <strain evidence="8">4Y35</strain>
    </source>
</reference>
<comment type="subcellular location">
    <subcellularLocation>
        <location evidence="1">Endomembrane system</location>
        <topology evidence="1">Multi-pass membrane protein</topology>
    </subcellularLocation>
</comment>
<dbReference type="PANTHER" id="PTHR23514:SF3">
    <property type="entry name" value="BYPASS OF STOP CODON PROTEIN 6"/>
    <property type="match status" value="1"/>
</dbReference>
<feature type="transmembrane region" description="Helical" evidence="7">
    <location>
        <begin position="364"/>
        <end position="383"/>
    </location>
</feature>
<gene>
    <name evidence="8" type="ORF">H7849_09285</name>
</gene>
<keyword evidence="5 7" id="KW-1133">Transmembrane helix</keyword>
<dbReference type="InterPro" id="IPR051788">
    <property type="entry name" value="MFS_Transporter"/>
</dbReference>
<dbReference type="RefSeq" id="WP_186745927.1">
    <property type="nucleotide sequence ID" value="NZ_CP060394.1"/>
</dbReference>
<sequence>MPGWAPTAGMVNSLNGENKPSAQVVAALYLGFVLTGIGTNLLGCILPALSGIWGLSDSHSGFLFAAQFAGSSTGALLMQSDLFKSIVRGYVLLILGSIAFAFCRGHLAPLILFCYGLGLGSAMTAISMIFGRMYTTNRGASLSLLNAFWGLGAVVCPMLATVWERFESANSIYLGLALAAVLPLFALALQYRYVSQLRDEITVVSNRHTKFSLLVPLAIFAFLYVGVESSISGWMMTYVHRLPLASGLYAPIATSFFWIALLVGRSVAPAVLKRISESGLLMITLCVVLVSNVMLLLSYTPAMSITSAALAGLMLAPIFPLCLSKVLAIASGPSESRWVFAISGLGGAVLPWMTGQVASLSGSLRTGLAVPLVAAIVMLLLQVRTQRVLGRG</sequence>
<feature type="transmembrane region" description="Helical" evidence="7">
    <location>
        <begin position="108"/>
        <end position="130"/>
    </location>
</feature>
<dbReference type="EMBL" id="CP060394">
    <property type="protein sequence ID" value="QNI34070.1"/>
    <property type="molecule type" value="Genomic_DNA"/>
</dbReference>
<feature type="transmembrane region" description="Helical" evidence="7">
    <location>
        <begin position="338"/>
        <end position="358"/>
    </location>
</feature>
<evidence type="ECO:0000313" key="8">
    <source>
        <dbReference type="EMBL" id="QNI34070.1"/>
    </source>
</evidence>